<dbReference type="InterPro" id="IPR041685">
    <property type="entry name" value="AAA_GajA/Old/RecF-like"/>
</dbReference>
<feature type="domain" description="AAA+ ATPase" evidence="1">
    <location>
        <begin position="25"/>
        <end position="407"/>
    </location>
</feature>
<reference evidence="2 3" key="1">
    <citation type="journal article" date="2012" name="Int. J. Syst. Evol. Microbiol.">
        <title>Shewanella dokdonensis sp. nov., isolated from seawater.</title>
        <authorList>
            <person name="Sung H.R."/>
            <person name="Yoon J.H."/>
            <person name="Ghim S.Y."/>
        </authorList>
    </citation>
    <scope>NUCLEOTIDE SEQUENCE [LARGE SCALE GENOMIC DNA]</scope>
    <source>
        <strain evidence="2 3">DSM 23626</strain>
    </source>
</reference>
<accession>A0ABX8DEC6</accession>
<sequence length="627" mass="70122">MRSKLLSIVVKNIGCIGDDGVKVKLDDILCLVGPNNSGKTTILRAYELAFTPSLFKITDDRCNWSTAEQLSEVILDVHIPEGMGNVDEKWKIIEGENRVVRSSWVWDEFGKSIRRTWDPPTGDWADDGKAGGADNVFKSRLPKPMRIKSLDDAVTTEDILLTLALSPLITQLKALENDKESQISKDKAALAATVNALAVPHQERLSTISQQIQTGFQSIFPGLGVKLHVSMNSPELRLEQLLKQGSGLFVDEASGQSRIGQQGTGARRALFWSMLQVHNEISREIEKRDGLLKTLRDKLKKETKKKPLGEEGKELINQQIAALENGGSIPEDSEDPALPGYILLMDEPENALHPMAARAAQMHLYELGKHPDWQVLITTHSPYFINPLEDHTTIARMQRSVDGKSLTPRLYVSDEASFSSVEKENLQALQLTDVGFAEIFFGSYPIVVEGDTEHAAFISAIVKTQHELSGKVSIIRARGKAVLVPLIKMLRHFKTNFGIVHDIDWPYTKDGADNGMWSINMDIRDQIIKCREQHLSVYHRWSIPDFERFLGGEKLGKDKPYEAFKRLNGDSGLTDRVQKLISCLFEGDLYDPAGYDTDEKFSEQILAQLKEWAKVNGEQDNPRLSGA</sequence>
<dbReference type="Pfam" id="PF20469">
    <property type="entry name" value="OLD-like_TOPRIM"/>
    <property type="match status" value="1"/>
</dbReference>
<dbReference type="EMBL" id="CP074572">
    <property type="protein sequence ID" value="QVK23073.1"/>
    <property type="molecule type" value="Genomic_DNA"/>
</dbReference>
<dbReference type="RefSeq" id="WP_213681716.1">
    <property type="nucleotide sequence ID" value="NZ_CP074572.1"/>
</dbReference>
<evidence type="ECO:0000259" key="1">
    <source>
        <dbReference type="SMART" id="SM00382"/>
    </source>
</evidence>
<dbReference type="Proteomes" id="UP000676428">
    <property type="component" value="Chromosome"/>
</dbReference>
<dbReference type="InterPro" id="IPR034139">
    <property type="entry name" value="TOPRIM_OLD"/>
</dbReference>
<protein>
    <submittedName>
        <fullName evidence="2">AAA family ATPase</fullName>
    </submittedName>
</protein>
<dbReference type="SMART" id="SM00382">
    <property type="entry name" value="AAA"/>
    <property type="match status" value="1"/>
</dbReference>
<keyword evidence="3" id="KW-1185">Reference proteome</keyword>
<dbReference type="SUPFAM" id="SSF52540">
    <property type="entry name" value="P-loop containing nucleoside triphosphate hydrolases"/>
    <property type="match status" value="1"/>
</dbReference>
<dbReference type="Pfam" id="PF13175">
    <property type="entry name" value="AAA_15"/>
    <property type="match status" value="2"/>
</dbReference>
<name>A0ABX8DEC6_9GAMM</name>
<dbReference type="InterPro" id="IPR027417">
    <property type="entry name" value="P-loop_NTPase"/>
</dbReference>
<organism evidence="2 3">
    <name type="scientific">Shewanella dokdonensis</name>
    <dbReference type="NCBI Taxonomy" id="712036"/>
    <lineage>
        <taxon>Bacteria</taxon>
        <taxon>Pseudomonadati</taxon>
        <taxon>Pseudomonadota</taxon>
        <taxon>Gammaproteobacteria</taxon>
        <taxon>Alteromonadales</taxon>
        <taxon>Shewanellaceae</taxon>
        <taxon>Shewanella</taxon>
    </lineage>
</organism>
<evidence type="ECO:0000313" key="2">
    <source>
        <dbReference type="EMBL" id="QVK23073.1"/>
    </source>
</evidence>
<dbReference type="CDD" id="cd01026">
    <property type="entry name" value="TOPRIM_OLD"/>
    <property type="match status" value="1"/>
</dbReference>
<dbReference type="PANTHER" id="PTHR43581:SF2">
    <property type="entry name" value="EXCINUCLEASE ATPASE SUBUNIT"/>
    <property type="match status" value="1"/>
</dbReference>
<dbReference type="InterPro" id="IPR003593">
    <property type="entry name" value="AAA+_ATPase"/>
</dbReference>
<evidence type="ECO:0000313" key="3">
    <source>
        <dbReference type="Proteomes" id="UP000676428"/>
    </source>
</evidence>
<dbReference type="PANTHER" id="PTHR43581">
    <property type="entry name" value="ATP/GTP PHOSPHATASE"/>
    <property type="match status" value="1"/>
</dbReference>
<gene>
    <name evidence="2" type="ORF">KHX94_18555</name>
</gene>
<dbReference type="Gene3D" id="3.40.50.300">
    <property type="entry name" value="P-loop containing nucleotide triphosphate hydrolases"/>
    <property type="match status" value="1"/>
</dbReference>
<proteinExistence type="predicted"/>
<dbReference type="InterPro" id="IPR051396">
    <property type="entry name" value="Bact_Antivir_Def_Nuclease"/>
</dbReference>